<dbReference type="PRINTS" id="PR00189">
    <property type="entry name" value="TRNSTHYRETIN"/>
</dbReference>
<keyword evidence="5 8" id="KW-0659">Purine metabolism</keyword>
<dbReference type="InterPro" id="IPR014306">
    <property type="entry name" value="Hydroxyisourate_hydrolase"/>
</dbReference>
<comment type="similarity">
    <text evidence="3 8">Belongs to the transthyretin family. 5-hydroxyisourate hydrolase subfamily.</text>
</comment>
<feature type="binding site" evidence="7">
    <location>
        <position position="102"/>
    </location>
    <ligand>
        <name>substrate</name>
    </ligand>
</feature>
<evidence type="ECO:0000256" key="2">
    <source>
        <dbReference type="ARBA" id="ARBA00002704"/>
    </source>
</evidence>
<comment type="function">
    <text evidence="2">Catalyzes the hydrolysis of 5-hydroxyisourate (HIU) to 2-oxo-4-hydroxy-4-carboxy-5-ureidoimidazoline (OHCU).</text>
</comment>
<keyword evidence="6 8" id="KW-0378">Hydrolase</keyword>
<dbReference type="GO" id="GO:0033971">
    <property type="term" value="F:hydroxyisourate hydrolase activity"/>
    <property type="evidence" value="ECO:0007669"/>
    <property type="project" value="UniProtKB-EC"/>
</dbReference>
<organism evidence="10 11">
    <name type="scientific">Nocardioides scoriae</name>
    <dbReference type="NCBI Taxonomy" id="642780"/>
    <lineage>
        <taxon>Bacteria</taxon>
        <taxon>Bacillati</taxon>
        <taxon>Actinomycetota</taxon>
        <taxon>Actinomycetes</taxon>
        <taxon>Propionibacteriales</taxon>
        <taxon>Nocardioidaceae</taxon>
        <taxon>Nocardioides</taxon>
    </lineage>
</organism>
<evidence type="ECO:0000256" key="5">
    <source>
        <dbReference type="ARBA" id="ARBA00022631"/>
    </source>
</evidence>
<dbReference type="RefSeq" id="WP_091730375.1">
    <property type="nucleotide sequence ID" value="NZ_LT629757.1"/>
</dbReference>
<evidence type="ECO:0000256" key="7">
    <source>
        <dbReference type="PIRSR" id="PIRSR600895-51"/>
    </source>
</evidence>
<dbReference type="PROSITE" id="PS00768">
    <property type="entry name" value="TRANSTHYRETIN_1"/>
    <property type="match status" value="1"/>
</dbReference>
<dbReference type="InterPro" id="IPR036817">
    <property type="entry name" value="Transthyretin/HIU_hydrolase_sf"/>
</dbReference>
<evidence type="ECO:0000256" key="1">
    <source>
        <dbReference type="ARBA" id="ARBA00001043"/>
    </source>
</evidence>
<dbReference type="PANTHER" id="PTHR10395">
    <property type="entry name" value="URICASE AND TRANSTHYRETIN-RELATED"/>
    <property type="match status" value="1"/>
</dbReference>
<sequence length="105" mass="10859">MTTVSTHVLDAGLGAPAAGIAVALTGPGGELVEDAVTDADGRVRFVPDLAAGTHRLRFATGAWFDAAGREHVHPEVVVAFTSGPDAHLHLALLLGPWSYTTYRGS</sequence>
<dbReference type="NCBIfam" id="TIGR02962">
    <property type="entry name" value="hdxy_isourate"/>
    <property type="match status" value="1"/>
</dbReference>
<dbReference type="STRING" id="642780.SAMN04488570_2610"/>
<feature type="binding site" evidence="7">
    <location>
        <position position="7"/>
    </location>
    <ligand>
        <name>substrate</name>
    </ligand>
</feature>
<dbReference type="EC" id="3.5.2.17" evidence="8"/>
<gene>
    <name evidence="10" type="ORF">SAMN04488570_2610</name>
</gene>
<dbReference type="Gene3D" id="2.60.40.180">
    <property type="entry name" value="Transthyretin/hydroxyisourate hydrolase domain"/>
    <property type="match status" value="1"/>
</dbReference>
<protein>
    <recommendedName>
        <fullName evidence="8">5-hydroxyisourate hydrolase</fullName>
        <shortName evidence="8">HIU hydrolase</shortName>
        <shortName evidence="8">HIUHase</shortName>
        <ecNumber evidence="8">3.5.2.17</ecNumber>
    </recommendedName>
</protein>
<dbReference type="OrthoDB" id="9792386at2"/>
<dbReference type="AlphaFoldDB" id="A0A1H1UTH2"/>
<proteinExistence type="inferred from homology"/>
<comment type="subunit">
    <text evidence="4 8">Homotetramer.</text>
</comment>
<dbReference type="InterPro" id="IPR023418">
    <property type="entry name" value="Thyroxine_BS"/>
</dbReference>
<evidence type="ECO:0000256" key="6">
    <source>
        <dbReference type="ARBA" id="ARBA00022801"/>
    </source>
</evidence>
<evidence type="ECO:0000259" key="9">
    <source>
        <dbReference type="Pfam" id="PF00576"/>
    </source>
</evidence>
<name>A0A1H1UTH2_9ACTN</name>
<comment type="catalytic activity">
    <reaction evidence="1 8">
        <text>5-hydroxyisourate + H2O = 5-hydroxy-2-oxo-4-ureido-2,5-dihydro-1H-imidazole-5-carboxylate + H(+)</text>
        <dbReference type="Rhea" id="RHEA:23736"/>
        <dbReference type="ChEBI" id="CHEBI:15377"/>
        <dbReference type="ChEBI" id="CHEBI:15378"/>
        <dbReference type="ChEBI" id="CHEBI:18072"/>
        <dbReference type="ChEBI" id="CHEBI:58639"/>
        <dbReference type="EC" id="3.5.2.17"/>
    </reaction>
</comment>
<evidence type="ECO:0000313" key="10">
    <source>
        <dbReference type="EMBL" id="SDS75396.1"/>
    </source>
</evidence>
<evidence type="ECO:0000256" key="3">
    <source>
        <dbReference type="ARBA" id="ARBA00009850"/>
    </source>
</evidence>
<evidence type="ECO:0000256" key="4">
    <source>
        <dbReference type="ARBA" id="ARBA00011881"/>
    </source>
</evidence>
<accession>A0A1H1UTH2</accession>
<dbReference type="GO" id="GO:0006144">
    <property type="term" value="P:purine nucleobase metabolic process"/>
    <property type="evidence" value="ECO:0007669"/>
    <property type="project" value="UniProtKB-KW"/>
</dbReference>
<dbReference type="InterPro" id="IPR000895">
    <property type="entry name" value="Transthyretin/HIU_hydrolase"/>
</dbReference>
<dbReference type="EMBL" id="LT629757">
    <property type="protein sequence ID" value="SDS75396.1"/>
    <property type="molecule type" value="Genomic_DNA"/>
</dbReference>
<dbReference type="InterPro" id="IPR023416">
    <property type="entry name" value="Transthyretin/HIU_hydrolase_d"/>
</dbReference>
<evidence type="ECO:0000256" key="8">
    <source>
        <dbReference type="RuleBase" id="RU361270"/>
    </source>
</evidence>
<dbReference type="Proteomes" id="UP000198859">
    <property type="component" value="Chromosome I"/>
</dbReference>
<dbReference type="SUPFAM" id="SSF49472">
    <property type="entry name" value="Transthyretin (synonym: prealbumin)"/>
    <property type="match status" value="1"/>
</dbReference>
<evidence type="ECO:0000313" key="11">
    <source>
        <dbReference type="Proteomes" id="UP000198859"/>
    </source>
</evidence>
<dbReference type="Pfam" id="PF00576">
    <property type="entry name" value="Transthyretin"/>
    <property type="match status" value="1"/>
</dbReference>
<dbReference type="PANTHER" id="PTHR10395:SF7">
    <property type="entry name" value="5-HYDROXYISOURATE HYDROLASE"/>
    <property type="match status" value="1"/>
</dbReference>
<feature type="binding site" evidence="7">
    <location>
        <position position="42"/>
    </location>
    <ligand>
        <name>substrate</name>
    </ligand>
</feature>
<reference evidence="11" key="1">
    <citation type="submission" date="2016-10" db="EMBL/GenBank/DDBJ databases">
        <authorList>
            <person name="Varghese N."/>
            <person name="Submissions S."/>
        </authorList>
    </citation>
    <scope>NUCLEOTIDE SEQUENCE [LARGE SCALE GENOMIC DNA]</scope>
    <source>
        <strain evidence="11">DSM 22127</strain>
    </source>
</reference>
<keyword evidence="11" id="KW-1185">Reference proteome</keyword>
<feature type="domain" description="Transthyretin/hydroxyisourate hydrolase" evidence="9">
    <location>
        <begin position="4"/>
        <end position="104"/>
    </location>
</feature>